<keyword evidence="1" id="KW-0812">Transmembrane</keyword>
<reference evidence="2 3" key="1">
    <citation type="submission" date="2015-06" db="EMBL/GenBank/DDBJ databases">
        <title>Draft genome sequence of the purine-degrading Clostridium cylindrosporum HC-1 (DSM 605).</title>
        <authorList>
            <person name="Poehlein A."/>
            <person name="Schiel-Bengelsdorf B."/>
            <person name="Bengelsdorf F."/>
            <person name="Daniel R."/>
            <person name="Duerre P."/>
        </authorList>
    </citation>
    <scope>NUCLEOTIDE SEQUENCE [LARGE SCALE GENOMIC DNA]</scope>
    <source>
        <strain evidence="2 3">DSM 605</strain>
    </source>
</reference>
<comment type="caution">
    <text evidence="2">The sequence shown here is derived from an EMBL/GenBank/DDBJ whole genome shotgun (WGS) entry which is preliminary data.</text>
</comment>
<keyword evidence="1" id="KW-1133">Transmembrane helix</keyword>
<gene>
    <name evidence="2" type="ORF">CLCY_2c04310</name>
</gene>
<name>A0A0J8DBH8_CLOCY</name>
<organism evidence="2 3">
    <name type="scientific">Clostridium cylindrosporum DSM 605</name>
    <dbReference type="NCBI Taxonomy" id="1121307"/>
    <lineage>
        <taxon>Bacteria</taxon>
        <taxon>Bacillati</taxon>
        <taxon>Bacillota</taxon>
        <taxon>Clostridia</taxon>
        <taxon>Eubacteriales</taxon>
        <taxon>Clostridiaceae</taxon>
        <taxon>Clostridium</taxon>
    </lineage>
</organism>
<protein>
    <submittedName>
        <fullName evidence="2">Uncharacterized protein</fullName>
    </submittedName>
</protein>
<proteinExistence type="predicted"/>
<dbReference type="RefSeq" id="WP_048571085.1">
    <property type="nucleotide sequence ID" value="NZ_LFVU01000027.1"/>
</dbReference>
<dbReference type="AlphaFoldDB" id="A0A0J8DBH8"/>
<keyword evidence="3" id="KW-1185">Reference proteome</keyword>
<evidence type="ECO:0000256" key="1">
    <source>
        <dbReference type="SAM" id="Phobius"/>
    </source>
</evidence>
<feature type="transmembrane region" description="Helical" evidence="1">
    <location>
        <begin position="12"/>
        <end position="31"/>
    </location>
</feature>
<dbReference type="EMBL" id="LFVU01000027">
    <property type="protein sequence ID" value="KMT21669.1"/>
    <property type="molecule type" value="Genomic_DNA"/>
</dbReference>
<keyword evidence="1" id="KW-0472">Membrane</keyword>
<dbReference type="Proteomes" id="UP000036756">
    <property type="component" value="Unassembled WGS sequence"/>
</dbReference>
<dbReference type="PATRIC" id="fig|1121307.3.peg.1289"/>
<sequence>MELINNVFIKKFFRVVLIFTLFVVVIMGLSACTKNQDKEVQTSSKKEPYTIVKKDDISLDKIKRYVYTVVINSEAKKSELEKIANEIIEKAKSEGAFNGIQILMYDGEYAALGDEPPSLGKYTYAPEGDFAKAMDINAGDYSNMKSLNELKEANWKLRPSEDTQKIISMYNELFKKESEKNSEGIINEEDIRNKTAELMGISVQDVDDALVKLDEWIWHE</sequence>
<accession>A0A0J8DBH8</accession>
<dbReference type="OrthoDB" id="2351908at2"/>
<evidence type="ECO:0000313" key="3">
    <source>
        <dbReference type="Proteomes" id="UP000036756"/>
    </source>
</evidence>
<evidence type="ECO:0000313" key="2">
    <source>
        <dbReference type="EMBL" id="KMT21669.1"/>
    </source>
</evidence>